<keyword evidence="6" id="KW-1185">Reference proteome</keyword>
<evidence type="ECO:0000313" key="5">
    <source>
        <dbReference type="EMBL" id="RFA38507.1"/>
    </source>
</evidence>
<dbReference type="SUPFAM" id="SSF46785">
    <property type="entry name" value="Winged helix' DNA-binding domain"/>
    <property type="match status" value="1"/>
</dbReference>
<dbReference type="Pfam" id="PF00392">
    <property type="entry name" value="GntR"/>
    <property type="match status" value="1"/>
</dbReference>
<evidence type="ECO:0000256" key="2">
    <source>
        <dbReference type="ARBA" id="ARBA00023125"/>
    </source>
</evidence>
<dbReference type="PRINTS" id="PR00035">
    <property type="entry name" value="HTHGNTR"/>
</dbReference>
<dbReference type="SUPFAM" id="SSF48008">
    <property type="entry name" value="GntR ligand-binding domain-like"/>
    <property type="match status" value="1"/>
</dbReference>
<evidence type="ECO:0000256" key="1">
    <source>
        <dbReference type="ARBA" id="ARBA00023015"/>
    </source>
</evidence>
<dbReference type="Pfam" id="PF07729">
    <property type="entry name" value="FCD"/>
    <property type="match status" value="1"/>
</dbReference>
<dbReference type="SMART" id="SM00345">
    <property type="entry name" value="HTH_GNTR"/>
    <property type="match status" value="1"/>
</dbReference>
<dbReference type="InterPro" id="IPR011711">
    <property type="entry name" value="GntR_C"/>
</dbReference>
<dbReference type="InterPro" id="IPR008920">
    <property type="entry name" value="TF_FadR/GntR_C"/>
</dbReference>
<evidence type="ECO:0000313" key="6">
    <source>
        <dbReference type="Proteomes" id="UP000256763"/>
    </source>
</evidence>
<name>A0A3E0WZJ2_9GAMM</name>
<dbReference type="InterPro" id="IPR036390">
    <property type="entry name" value="WH_DNA-bd_sf"/>
</dbReference>
<dbReference type="Gene3D" id="1.20.120.530">
    <property type="entry name" value="GntR ligand-binding domain-like"/>
    <property type="match status" value="1"/>
</dbReference>
<dbReference type="CDD" id="cd07377">
    <property type="entry name" value="WHTH_GntR"/>
    <property type="match status" value="1"/>
</dbReference>
<feature type="domain" description="HTH gntR-type" evidence="4">
    <location>
        <begin position="6"/>
        <end position="73"/>
    </location>
</feature>
<dbReference type="PROSITE" id="PS50949">
    <property type="entry name" value="HTH_GNTR"/>
    <property type="match status" value="1"/>
</dbReference>
<comment type="caution">
    <text evidence="5">The sequence shown here is derived from an EMBL/GenBank/DDBJ whole genome shotgun (WGS) entry which is preliminary data.</text>
</comment>
<accession>A0A3E0WZJ2</accession>
<dbReference type="GO" id="GO:0003700">
    <property type="term" value="F:DNA-binding transcription factor activity"/>
    <property type="evidence" value="ECO:0007669"/>
    <property type="project" value="InterPro"/>
</dbReference>
<dbReference type="EMBL" id="NFZW01000003">
    <property type="protein sequence ID" value="RFA38507.1"/>
    <property type="molecule type" value="Genomic_DNA"/>
</dbReference>
<reference evidence="6" key="1">
    <citation type="submission" date="2017-05" db="EMBL/GenBank/DDBJ databases">
        <authorList>
            <person name="Sharma S."/>
            <person name="Sidhu C."/>
            <person name="Pinnaka A.K."/>
        </authorList>
    </citation>
    <scope>NUCLEOTIDE SEQUENCE [LARGE SCALE GENOMIC DNA]</scope>
    <source>
        <strain evidence="6">AK93</strain>
    </source>
</reference>
<keyword evidence="3" id="KW-0804">Transcription</keyword>
<keyword evidence="1" id="KW-0805">Transcription regulation</keyword>
<protein>
    <submittedName>
        <fullName evidence="5">GntR family transcriptional regulator</fullName>
    </submittedName>
</protein>
<proteinExistence type="predicted"/>
<dbReference type="InterPro" id="IPR000524">
    <property type="entry name" value="Tscrpt_reg_HTH_GntR"/>
</dbReference>
<dbReference type="Gene3D" id="1.10.10.10">
    <property type="entry name" value="Winged helix-like DNA-binding domain superfamily/Winged helix DNA-binding domain"/>
    <property type="match status" value="1"/>
</dbReference>
<evidence type="ECO:0000256" key="3">
    <source>
        <dbReference type="ARBA" id="ARBA00023163"/>
    </source>
</evidence>
<dbReference type="PANTHER" id="PTHR43537">
    <property type="entry name" value="TRANSCRIPTIONAL REGULATOR, GNTR FAMILY"/>
    <property type="match status" value="1"/>
</dbReference>
<dbReference type="AlphaFoldDB" id="A0A3E0WZJ2"/>
<dbReference type="SMART" id="SM00895">
    <property type="entry name" value="FCD"/>
    <property type="match status" value="1"/>
</dbReference>
<keyword evidence="2" id="KW-0238">DNA-binding</keyword>
<evidence type="ECO:0000259" key="4">
    <source>
        <dbReference type="PROSITE" id="PS50949"/>
    </source>
</evidence>
<gene>
    <name evidence="5" type="ORF">CAL65_03930</name>
</gene>
<dbReference type="PANTHER" id="PTHR43537:SF49">
    <property type="entry name" value="TRANSCRIPTIONAL REGULATORY PROTEIN"/>
    <property type="match status" value="1"/>
</dbReference>
<dbReference type="InterPro" id="IPR036388">
    <property type="entry name" value="WH-like_DNA-bd_sf"/>
</dbReference>
<dbReference type="GO" id="GO:0003677">
    <property type="term" value="F:DNA binding"/>
    <property type="evidence" value="ECO:0007669"/>
    <property type="project" value="UniProtKB-KW"/>
</dbReference>
<dbReference type="RefSeq" id="WP_116347487.1">
    <property type="nucleotide sequence ID" value="NZ_NFZW01000003.1"/>
</dbReference>
<dbReference type="Proteomes" id="UP000256763">
    <property type="component" value="Unassembled WGS sequence"/>
</dbReference>
<sequence>MSTGLRPLAEEVREVLSDEVLTGQLPPGSRLDETVLTERFGVSRTPVREALRQMASAGLVEHRHRRGVFVVQVPQQRLAEMFEYAAEMEAACTFLAAMRMMPDEREALLSVHLASYECVRDGDINGYDCANRNLHETIFRGCHNRYLFEAALSARSKVTAYRRVQFHVNERPSDSFFEHDQIVKAILKGAGDEAARLIRQHVRASYRTSQRYLDDIATGVYAK</sequence>
<organism evidence="5 6">
    <name type="scientific">Alkalilimnicola ehrlichii</name>
    <dbReference type="NCBI Taxonomy" id="351052"/>
    <lineage>
        <taxon>Bacteria</taxon>
        <taxon>Pseudomonadati</taxon>
        <taxon>Pseudomonadota</taxon>
        <taxon>Gammaproteobacteria</taxon>
        <taxon>Chromatiales</taxon>
        <taxon>Ectothiorhodospiraceae</taxon>
        <taxon>Alkalilimnicola</taxon>
    </lineage>
</organism>